<evidence type="ECO:0000256" key="8">
    <source>
        <dbReference type="ARBA" id="ARBA00023054"/>
    </source>
</evidence>
<evidence type="ECO:0000256" key="5">
    <source>
        <dbReference type="ARBA" id="ARBA00022701"/>
    </source>
</evidence>
<dbReference type="Pfam" id="PF13424">
    <property type="entry name" value="TPR_12"/>
    <property type="match status" value="2"/>
</dbReference>
<evidence type="ECO:0000256" key="10">
    <source>
        <dbReference type="ARBA" id="ARBA00023212"/>
    </source>
</evidence>
<dbReference type="SUPFAM" id="SSF55136">
    <property type="entry name" value="Probable bacterial effector-binding domain"/>
    <property type="match status" value="1"/>
</dbReference>
<keyword evidence="8" id="KW-0175">Coiled coil</keyword>
<evidence type="ECO:0000256" key="4">
    <source>
        <dbReference type="ARBA" id="ARBA00022490"/>
    </source>
</evidence>
<dbReference type="Gene3D" id="3.20.80.10">
    <property type="entry name" value="Regulatory factor, effector binding domain"/>
    <property type="match status" value="1"/>
</dbReference>
<evidence type="ECO:0000256" key="6">
    <source>
        <dbReference type="ARBA" id="ARBA00022737"/>
    </source>
</evidence>
<comment type="caution">
    <text evidence="12">The sequence shown here is derived from an EMBL/GenBank/DDBJ whole genome shotgun (WGS) entry which is preliminary data.</text>
</comment>
<comment type="function">
    <text evidence="11">Kinesin is a microtubule-associated force-producing protein that play a role in organelle transport.</text>
</comment>
<dbReference type="Pfam" id="PF13374">
    <property type="entry name" value="TPR_10"/>
    <property type="match status" value="1"/>
</dbReference>
<name>A0A8T0B8D4_SILME</name>
<comment type="subcellular location">
    <subcellularLocation>
        <location evidence="1 11">Cytoplasm</location>
        <location evidence="1 11">Cytoskeleton</location>
    </subcellularLocation>
</comment>
<proteinExistence type="inferred from homology"/>
<sequence length="800" mass="91799">MSTMHEKLERMTQEEILVRTVVVIQGLEALKSDHDFMLHNLTETIKCLNEGEMAGLVHEKFSLLQTSVDKIKLGLEEAKVMTALAANLRELELEKCELQLQVCQLEQEKMQLKEHVNYVQEKLQTSEQNFAQVEEEKNHLQFMNELKQYNLEPFLENGEDEEILQNNLDELFPNEEETNQEATPEQEGSMAIAAAQQEDDRVPGHLKTLHNLVIRYAQKGHYEVAVPLCKQTLASLERTLGHDHPDVATMLNVLALVYRNQGKHEEASRLLYDVVAIRMKTLGEEHPMVAGTLNNLSVQYGKMGRFIEAEPICKRALELKEKVLGIDHPEVAKQLNNLGLICEKQVKYEEVESYLCRAIDIYEKNLCQDDPQFDKTKNNLASCYLKQGKYKEAEILYKEILTRAHKKEFGTVDAENKPIWMYAEEGRGAAGNHSHHAEYREGQVTSPTINIAMRKLAEAYRYQGKNEAADIMEEFNTRPRKQLEESGLTEFPGQDWRFSDFAEWEFRTKAERQPTSELQHRGNTDGSFSLSLLSFCLFLIGSHDKFSGGKKMALISIEDLAELDDEQLEDEVTENSQAVDDDEEEQRLLAHWQAVGRTHQVSVPREMTGPIMEMTRRNQQMEAVPFVTIATHEKLGEVVYEERVYPPGKWACITFGEKLYEQSISKGFMKLMRFICKENSAGRYLGMTVPVVNGIMMLKDGSGLENEVLTAYYLPAEFQANPPQPADPDITIVHRDSLRVITRVFFGTTTEETISRQIRLLWELLGTSEDIHQDQYMVAVYENPGVPSRRNEIWFIRQNP</sequence>
<dbReference type="InterPro" id="IPR019734">
    <property type="entry name" value="TPR_rpt"/>
</dbReference>
<evidence type="ECO:0000256" key="9">
    <source>
        <dbReference type="ARBA" id="ARBA00023175"/>
    </source>
</evidence>
<keyword evidence="13" id="KW-1185">Reference proteome</keyword>
<evidence type="ECO:0000256" key="7">
    <source>
        <dbReference type="ARBA" id="ARBA00022803"/>
    </source>
</evidence>
<evidence type="ECO:0000256" key="11">
    <source>
        <dbReference type="RuleBase" id="RU367020"/>
    </source>
</evidence>
<dbReference type="SUPFAM" id="SSF48452">
    <property type="entry name" value="TPR-like"/>
    <property type="match status" value="2"/>
</dbReference>
<dbReference type="AlphaFoldDB" id="A0A8T0B8D4"/>
<gene>
    <name evidence="12" type="ORF">HF521_022012</name>
</gene>
<organism evidence="12 13">
    <name type="scientific">Silurus meridionalis</name>
    <name type="common">Southern catfish</name>
    <name type="synonym">Silurus soldatovi meridionalis</name>
    <dbReference type="NCBI Taxonomy" id="175797"/>
    <lineage>
        <taxon>Eukaryota</taxon>
        <taxon>Metazoa</taxon>
        <taxon>Chordata</taxon>
        <taxon>Craniata</taxon>
        <taxon>Vertebrata</taxon>
        <taxon>Euteleostomi</taxon>
        <taxon>Actinopterygii</taxon>
        <taxon>Neopterygii</taxon>
        <taxon>Teleostei</taxon>
        <taxon>Ostariophysi</taxon>
        <taxon>Siluriformes</taxon>
        <taxon>Siluridae</taxon>
        <taxon>Silurus</taxon>
    </lineage>
</organism>
<accession>A0A8T0B8D4</accession>
<comment type="similarity">
    <text evidence="3">Belongs to the HEBP family.</text>
</comment>
<keyword evidence="6" id="KW-0677">Repeat</keyword>
<dbReference type="InterPro" id="IPR002151">
    <property type="entry name" value="Kinesin_light"/>
</dbReference>
<dbReference type="InterPro" id="IPR011990">
    <property type="entry name" value="TPR-like_helical_dom_sf"/>
</dbReference>
<dbReference type="GO" id="GO:0005871">
    <property type="term" value="C:kinesin complex"/>
    <property type="evidence" value="ECO:0007669"/>
    <property type="project" value="UniProtKB-UniRule"/>
</dbReference>
<evidence type="ECO:0000313" key="12">
    <source>
        <dbReference type="EMBL" id="KAF7703005.1"/>
    </source>
</evidence>
<evidence type="ECO:0000256" key="1">
    <source>
        <dbReference type="ARBA" id="ARBA00004245"/>
    </source>
</evidence>
<keyword evidence="4 11" id="KW-0963">Cytoplasm</keyword>
<dbReference type="PRINTS" id="PR00381">
    <property type="entry name" value="KINESINLIGHT"/>
</dbReference>
<reference evidence="12" key="1">
    <citation type="submission" date="2020-08" db="EMBL/GenBank/DDBJ databases">
        <title>Chromosome-level assembly of Southern catfish (Silurus meridionalis) provides insights into visual adaptation to the nocturnal and benthic lifestyles.</title>
        <authorList>
            <person name="Zhang Y."/>
            <person name="Wang D."/>
            <person name="Peng Z."/>
        </authorList>
    </citation>
    <scope>NUCLEOTIDE SEQUENCE</scope>
    <source>
        <strain evidence="12">SWU-2019-XX</strain>
        <tissue evidence="12">Muscle</tissue>
    </source>
</reference>
<dbReference type="GO" id="GO:0005874">
    <property type="term" value="C:microtubule"/>
    <property type="evidence" value="ECO:0007669"/>
    <property type="project" value="UniProtKB-UniRule"/>
</dbReference>
<comment type="subunit">
    <text evidence="11">Oligomeric complex composed of two heavy chains and two light chains.</text>
</comment>
<dbReference type="InterPro" id="IPR011256">
    <property type="entry name" value="Reg_factor_effector_dom_sf"/>
</dbReference>
<dbReference type="EMBL" id="JABFDY010000009">
    <property type="protein sequence ID" value="KAF7703005.1"/>
    <property type="molecule type" value="Genomic_DNA"/>
</dbReference>
<dbReference type="GO" id="GO:0007018">
    <property type="term" value="P:microtubule-based movement"/>
    <property type="evidence" value="ECO:0007669"/>
    <property type="project" value="TreeGrafter"/>
</dbReference>
<comment type="similarity">
    <text evidence="2 11">Belongs to the kinesin light chain family.</text>
</comment>
<protein>
    <recommendedName>
        <fullName evidence="11">Kinesin light chain</fullName>
    </recommendedName>
</protein>
<keyword evidence="9 11" id="KW-0505">Motor protein</keyword>
<dbReference type="InterPro" id="IPR006917">
    <property type="entry name" value="SOUL_heme-bd"/>
</dbReference>
<keyword evidence="10 11" id="KW-0206">Cytoskeleton</keyword>
<dbReference type="PANTHER" id="PTHR45783:SF6">
    <property type="entry name" value="KINESIN LIGHT CHAIN 4"/>
    <property type="match status" value="1"/>
</dbReference>
<evidence type="ECO:0000256" key="2">
    <source>
        <dbReference type="ARBA" id="ARBA00009622"/>
    </source>
</evidence>
<dbReference type="GO" id="GO:0019894">
    <property type="term" value="F:kinesin binding"/>
    <property type="evidence" value="ECO:0007669"/>
    <property type="project" value="TreeGrafter"/>
</dbReference>
<evidence type="ECO:0000313" key="13">
    <source>
        <dbReference type="Proteomes" id="UP000606274"/>
    </source>
</evidence>
<evidence type="ECO:0000256" key="3">
    <source>
        <dbReference type="ARBA" id="ARBA00009817"/>
    </source>
</evidence>
<dbReference type="Gene3D" id="1.25.40.10">
    <property type="entry name" value="Tetratricopeptide repeat domain"/>
    <property type="match status" value="1"/>
</dbReference>
<dbReference type="Proteomes" id="UP000606274">
    <property type="component" value="Unassembled WGS sequence"/>
</dbReference>
<keyword evidence="7" id="KW-0802">TPR repeat</keyword>
<dbReference type="Pfam" id="PF04832">
    <property type="entry name" value="SOUL"/>
    <property type="match status" value="1"/>
</dbReference>
<dbReference type="PANTHER" id="PTHR45783">
    <property type="entry name" value="KINESIN LIGHT CHAIN"/>
    <property type="match status" value="1"/>
</dbReference>
<dbReference type="GO" id="GO:0005737">
    <property type="term" value="C:cytoplasm"/>
    <property type="evidence" value="ECO:0007669"/>
    <property type="project" value="TreeGrafter"/>
</dbReference>
<dbReference type="SMART" id="SM00028">
    <property type="entry name" value="TPR"/>
    <property type="match status" value="4"/>
</dbReference>
<keyword evidence="5 11" id="KW-0493">Microtubule</keyword>